<organism evidence="19 20">
    <name type="scientific">Oleidesulfovibrio alaskensis (strain ATCC BAA-1058 / DSM 17464 / G20)</name>
    <name type="common">Desulfovibrio alaskensis</name>
    <dbReference type="NCBI Taxonomy" id="207559"/>
    <lineage>
        <taxon>Bacteria</taxon>
        <taxon>Pseudomonadati</taxon>
        <taxon>Thermodesulfobacteriota</taxon>
        <taxon>Desulfovibrionia</taxon>
        <taxon>Desulfovibrionales</taxon>
        <taxon>Desulfovibrionaceae</taxon>
        <taxon>Oleidesulfovibrio</taxon>
    </lineage>
</organism>
<dbReference type="Proteomes" id="UP000002710">
    <property type="component" value="Chromosome"/>
</dbReference>
<comment type="catalytic activity">
    <reaction evidence="16">
        <text>L-homoserine + NADP(+) = L-aspartate 4-semialdehyde + NADPH + H(+)</text>
        <dbReference type="Rhea" id="RHEA:15761"/>
        <dbReference type="ChEBI" id="CHEBI:15378"/>
        <dbReference type="ChEBI" id="CHEBI:57476"/>
        <dbReference type="ChEBI" id="CHEBI:57783"/>
        <dbReference type="ChEBI" id="CHEBI:58349"/>
        <dbReference type="ChEBI" id="CHEBI:537519"/>
        <dbReference type="EC" id="1.1.1.3"/>
    </reaction>
</comment>
<keyword evidence="11 16" id="KW-0560">Oxidoreductase</keyword>
<comment type="cofactor">
    <cofactor evidence="1">
        <name>a metal cation</name>
        <dbReference type="ChEBI" id="CHEBI:25213"/>
    </cofactor>
</comment>
<dbReference type="UniPathway" id="UPA00050">
    <property type="reaction ID" value="UER00063"/>
</dbReference>
<dbReference type="GO" id="GO:0009088">
    <property type="term" value="P:threonine biosynthetic process"/>
    <property type="evidence" value="ECO:0007669"/>
    <property type="project" value="UniProtKB-UniPathway"/>
</dbReference>
<dbReference type="CDD" id="cd04881">
    <property type="entry name" value="ACT_HSDH-Hom"/>
    <property type="match status" value="1"/>
</dbReference>
<evidence type="ECO:0000256" key="6">
    <source>
        <dbReference type="ARBA" id="ARBA00013376"/>
    </source>
</evidence>
<keyword evidence="8 16" id="KW-0791">Threonine biosynthesis</keyword>
<dbReference type="SUPFAM" id="SSF55347">
    <property type="entry name" value="Glyceraldehyde-3-phosphate dehydrogenase-like, C-terminal domain"/>
    <property type="match status" value="1"/>
</dbReference>
<dbReference type="EC" id="1.1.1.3" evidence="5 16"/>
<dbReference type="FunFam" id="3.40.50.720:FF:000062">
    <property type="entry name" value="Homoserine dehydrogenase"/>
    <property type="match status" value="1"/>
</dbReference>
<feature type="binding site" evidence="15">
    <location>
        <begin position="12"/>
        <end position="19"/>
    </location>
    <ligand>
        <name>NADP(+)</name>
        <dbReference type="ChEBI" id="CHEBI:58349"/>
    </ligand>
</feature>
<keyword evidence="13 16" id="KW-0486">Methionine biosynthesis</keyword>
<dbReference type="STRING" id="207559.Dde_2731"/>
<dbReference type="SUPFAM" id="SSF51735">
    <property type="entry name" value="NAD(P)-binding Rossmann-fold domains"/>
    <property type="match status" value="1"/>
</dbReference>
<keyword evidence="20" id="KW-1185">Reference proteome</keyword>
<evidence type="ECO:0000256" key="9">
    <source>
        <dbReference type="ARBA" id="ARBA00022723"/>
    </source>
</evidence>
<keyword evidence="12" id="KW-0520">NAD</keyword>
<comment type="pathway">
    <text evidence="3 16">Amino-acid biosynthesis; L-methionine biosynthesis via de novo pathway; L-homoserine from L-aspartate: step 3/3.</text>
</comment>
<dbReference type="PANTHER" id="PTHR43331">
    <property type="entry name" value="HOMOSERINE DEHYDROGENASE"/>
    <property type="match status" value="1"/>
</dbReference>
<evidence type="ECO:0000313" key="19">
    <source>
        <dbReference type="EMBL" id="ABB39527.1"/>
    </source>
</evidence>
<keyword evidence="10 15" id="KW-0521">NADP</keyword>
<dbReference type="Gene3D" id="3.30.360.10">
    <property type="entry name" value="Dihydrodipicolinate Reductase, domain 2"/>
    <property type="match status" value="1"/>
</dbReference>
<evidence type="ECO:0000256" key="5">
    <source>
        <dbReference type="ARBA" id="ARBA00013213"/>
    </source>
</evidence>
<reference evidence="19 20" key="1">
    <citation type="journal article" date="2011" name="J. Bacteriol.">
        <title>Complete genome sequence and updated annotation of Desulfovibrio alaskensis G20.</title>
        <authorList>
            <person name="Hauser L.J."/>
            <person name="Land M.L."/>
            <person name="Brown S.D."/>
            <person name="Larimer F."/>
            <person name="Keller K.L."/>
            <person name="Rapp-Giles B.J."/>
            <person name="Price M.N."/>
            <person name="Lin M."/>
            <person name="Bruce D.C."/>
            <person name="Detter J.C."/>
            <person name="Tapia R."/>
            <person name="Han C.S."/>
            <person name="Goodwin L.A."/>
            <person name="Cheng J.F."/>
            <person name="Pitluck S."/>
            <person name="Copeland A."/>
            <person name="Lucas S."/>
            <person name="Nolan M."/>
            <person name="Lapidus A.L."/>
            <person name="Palumbo A.V."/>
            <person name="Wall J.D."/>
        </authorList>
    </citation>
    <scope>NUCLEOTIDE SEQUENCE [LARGE SCALE GENOMIC DNA]</scope>
    <source>
        <strain evidence="20">ATCC BAA 1058 / DSM 17464 / G20</strain>
    </source>
</reference>
<dbReference type="UniPathway" id="UPA00051">
    <property type="reaction ID" value="UER00465"/>
</dbReference>
<dbReference type="NCBIfam" id="NF004976">
    <property type="entry name" value="PRK06349.1"/>
    <property type="match status" value="1"/>
</dbReference>
<dbReference type="FunFam" id="3.30.360.10:FF:000005">
    <property type="entry name" value="Homoserine dehydrogenase"/>
    <property type="match status" value="1"/>
</dbReference>
<dbReference type="SUPFAM" id="SSF55021">
    <property type="entry name" value="ACT-like"/>
    <property type="match status" value="1"/>
</dbReference>
<evidence type="ECO:0000313" key="20">
    <source>
        <dbReference type="Proteomes" id="UP000002710"/>
    </source>
</evidence>
<dbReference type="EMBL" id="CP000112">
    <property type="protein sequence ID" value="ABB39527.1"/>
    <property type="molecule type" value="Genomic_DNA"/>
</dbReference>
<sequence>MASDKRLVLGVAGFGTVGTGLTSILEENRDWIIQRTGREIVVKTVLVRDVNKKRAVKLPEGAELTDDPARLVNDPEIDVLVELMGGIEAPKALILQALNAGKHVVTANKALLAEDGFELFRAAQQNGAGLYYEASVCGGIPIVQTLRESLAGNQMTSLVGILNGTANYILSEMTTNGLDFDTALSQAQELGFAEADPTLDIEGFDAAHKLCLLIRLAFGRDYPFSMLPVQGISGVDRMDIEFAREFGYRLKLLGEVRNVDGRLEAGVFPMLVHHTYLIARVGGAYNAVRMEGNAVGPVFLHGLGAGATPTGSAVLSDIMAVARGCAPNNTGFVEQVPAPADIMPPEEAEACYYFRVMVRDQPGVLRDLAGAMARQDISIAQAVQKGQDPGGVPIVFMTHEAKARNVAAALEDLKGAGLLLAEPVHYRIL</sequence>
<accession>Q30XR9</accession>
<evidence type="ECO:0000256" key="8">
    <source>
        <dbReference type="ARBA" id="ARBA00022697"/>
    </source>
</evidence>
<dbReference type="PROSITE" id="PS01042">
    <property type="entry name" value="HOMOSER_DHGENASE"/>
    <property type="match status" value="1"/>
</dbReference>
<comment type="pathway">
    <text evidence="2 16">Amino-acid biosynthesis; L-threonine biosynthesis; L-threonine from L-aspartate: step 3/5.</text>
</comment>
<evidence type="ECO:0000256" key="2">
    <source>
        <dbReference type="ARBA" id="ARBA00005056"/>
    </source>
</evidence>
<evidence type="ECO:0000256" key="17">
    <source>
        <dbReference type="RuleBase" id="RU004171"/>
    </source>
</evidence>
<dbReference type="GO" id="GO:0004412">
    <property type="term" value="F:homoserine dehydrogenase activity"/>
    <property type="evidence" value="ECO:0007669"/>
    <property type="project" value="UniProtKB-EC"/>
</dbReference>
<dbReference type="InterPro" id="IPR045865">
    <property type="entry name" value="ACT-like_dom_sf"/>
</dbReference>
<dbReference type="AlphaFoldDB" id="Q30XR9"/>
<dbReference type="Pfam" id="PF00742">
    <property type="entry name" value="Homoserine_dh"/>
    <property type="match status" value="1"/>
</dbReference>
<evidence type="ECO:0000256" key="3">
    <source>
        <dbReference type="ARBA" id="ARBA00005062"/>
    </source>
</evidence>
<evidence type="ECO:0000256" key="11">
    <source>
        <dbReference type="ARBA" id="ARBA00023002"/>
    </source>
</evidence>
<protein>
    <recommendedName>
        <fullName evidence="6 16">Homoserine dehydrogenase</fullName>
        <ecNumber evidence="5 16">1.1.1.3</ecNumber>
    </recommendedName>
</protein>
<keyword evidence="9" id="KW-0479">Metal-binding</keyword>
<dbReference type="InterPro" id="IPR036291">
    <property type="entry name" value="NAD(P)-bd_dom_sf"/>
</dbReference>
<comment type="similarity">
    <text evidence="4 17">Belongs to the homoserine dehydrogenase family.</text>
</comment>
<dbReference type="RefSeq" id="WP_011368552.1">
    <property type="nucleotide sequence ID" value="NC_007519.1"/>
</dbReference>
<dbReference type="InterPro" id="IPR002912">
    <property type="entry name" value="ACT_dom"/>
</dbReference>
<evidence type="ECO:0000256" key="1">
    <source>
        <dbReference type="ARBA" id="ARBA00001920"/>
    </source>
</evidence>
<dbReference type="PIRSF" id="PIRSF000098">
    <property type="entry name" value="Homoser_dehydrog"/>
    <property type="match status" value="1"/>
</dbReference>
<feature type="domain" description="ACT" evidence="18">
    <location>
        <begin position="353"/>
        <end position="429"/>
    </location>
</feature>
<gene>
    <name evidence="19" type="ordered locus">Dde_2731</name>
</gene>
<name>Q30XR9_OLEA2</name>
<dbReference type="PANTHER" id="PTHR43331:SF1">
    <property type="entry name" value="HOMOSERINE DEHYDROGENASE"/>
    <property type="match status" value="1"/>
</dbReference>
<dbReference type="Gene3D" id="3.40.50.720">
    <property type="entry name" value="NAD(P)-binding Rossmann-like Domain"/>
    <property type="match status" value="1"/>
</dbReference>
<feature type="binding site" evidence="15">
    <location>
        <position position="109"/>
    </location>
    <ligand>
        <name>NADPH</name>
        <dbReference type="ChEBI" id="CHEBI:57783"/>
    </ligand>
</feature>
<feature type="active site" description="Proton donor" evidence="14">
    <location>
        <position position="209"/>
    </location>
</feature>
<evidence type="ECO:0000256" key="7">
    <source>
        <dbReference type="ARBA" id="ARBA00022605"/>
    </source>
</evidence>
<dbReference type="HOGENOM" id="CLU_009116_1_0_7"/>
<dbReference type="GO" id="GO:0050661">
    <property type="term" value="F:NADP binding"/>
    <property type="evidence" value="ECO:0007669"/>
    <property type="project" value="InterPro"/>
</dbReference>
<dbReference type="eggNOG" id="COG0460">
    <property type="taxonomic scope" value="Bacteria"/>
</dbReference>
<evidence type="ECO:0000256" key="14">
    <source>
        <dbReference type="PIRSR" id="PIRSR000098-1"/>
    </source>
</evidence>
<dbReference type="InterPro" id="IPR005106">
    <property type="entry name" value="Asp/hSer_DH_NAD-bd"/>
</dbReference>
<evidence type="ECO:0000256" key="12">
    <source>
        <dbReference type="ARBA" id="ARBA00023027"/>
    </source>
</evidence>
<dbReference type="InterPro" id="IPR019811">
    <property type="entry name" value="HDH_CS"/>
</dbReference>
<dbReference type="GO" id="GO:0009086">
    <property type="term" value="P:methionine biosynthetic process"/>
    <property type="evidence" value="ECO:0007669"/>
    <property type="project" value="UniProtKB-KW"/>
</dbReference>
<evidence type="ECO:0000256" key="10">
    <source>
        <dbReference type="ARBA" id="ARBA00022857"/>
    </source>
</evidence>
<dbReference type="InterPro" id="IPR016204">
    <property type="entry name" value="HDH"/>
</dbReference>
<evidence type="ECO:0000256" key="16">
    <source>
        <dbReference type="RuleBase" id="RU000579"/>
    </source>
</evidence>
<dbReference type="Gene3D" id="3.30.70.260">
    <property type="match status" value="1"/>
</dbReference>
<dbReference type="GO" id="GO:0046872">
    <property type="term" value="F:metal ion binding"/>
    <property type="evidence" value="ECO:0007669"/>
    <property type="project" value="UniProtKB-KW"/>
</dbReference>
<dbReference type="Pfam" id="PF01842">
    <property type="entry name" value="ACT"/>
    <property type="match status" value="1"/>
</dbReference>
<evidence type="ECO:0000256" key="15">
    <source>
        <dbReference type="PIRSR" id="PIRSR000098-2"/>
    </source>
</evidence>
<proteinExistence type="inferred from homology"/>
<dbReference type="Pfam" id="PF03447">
    <property type="entry name" value="NAD_binding_3"/>
    <property type="match status" value="1"/>
</dbReference>
<evidence type="ECO:0000256" key="13">
    <source>
        <dbReference type="ARBA" id="ARBA00023167"/>
    </source>
</evidence>
<dbReference type="InterPro" id="IPR001342">
    <property type="entry name" value="HDH_cat"/>
</dbReference>
<evidence type="ECO:0000256" key="4">
    <source>
        <dbReference type="ARBA" id="ARBA00006753"/>
    </source>
</evidence>
<dbReference type="KEGG" id="dde:Dde_2731"/>
<keyword evidence="7 16" id="KW-0028">Amino-acid biosynthesis</keyword>
<feature type="binding site" evidence="15">
    <location>
        <position position="194"/>
    </location>
    <ligand>
        <name>L-homoserine</name>
        <dbReference type="ChEBI" id="CHEBI:57476"/>
    </ligand>
</feature>
<dbReference type="PROSITE" id="PS51671">
    <property type="entry name" value="ACT"/>
    <property type="match status" value="1"/>
</dbReference>
<evidence type="ECO:0000259" key="18">
    <source>
        <dbReference type="PROSITE" id="PS51671"/>
    </source>
</evidence>